<proteinExistence type="inferred from homology"/>
<dbReference type="PRINTS" id="PR00385">
    <property type="entry name" value="P450"/>
</dbReference>
<sequence>MITSTIISYFEISNILSLLIVFLIIYVTRFYYQYYTRPNPLPGPFPLPIIGSAYQQIGYDGVDDWLLSLHKKYGDMFEIILGGERMITLCRPDLTENLYVASSKTKYPIRLHSKDGIVEYGFEVGVGVVFNSDIKSWKYNRQFFSQAMMTPSFNHQAIEWTIELWNEMESYWNNLGENHEFDLIIWMRRFTNEMIFKIATGTKNDAIASYYKILINSNSLNEKENEKSDESKKLIESLETHLAGIFHFFAFDNFSRNYIPYIRGKTKKLLKNRDYLSDKVYTIIKERRIEIENTPLDQPLRNDMLTSHITANTPRDINAVKHADVDLLRPMTDKEIYGNILDALLGGTDTTANFICFVAYYLGHYPEIKQRLIQEFDRVLGNDLTRSITNKDLNELEYCDAVTNEIYRHSPIAYLIGRVSFQSDKVGGYDWKEGTTFQMLASAVLKHKDYWTEPEKFDPDRFYRVEESDKYLLEKKKLRNTFPMFGGGIRMCPGRKLAIIELKCLLILIYRKYDIELVDMNAPLKYRSDFINCCTELKVRVKPRKF</sequence>
<dbReference type="Pfam" id="PF00067">
    <property type="entry name" value="p450"/>
    <property type="match status" value="1"/>
</dbReference>
<dbReference type="PANTHER" id="PTHR24303">
    <property type="entry name" value="HEME-BINDING MONOOXYGENASE FAMILY"/>
    <property type="match status" value="1"/>
</dbReference>
<comment type="similarity">
    <text evidence="7">Belongs to the cytochrome P450 family.</text>
</comment>
<dbReference type="InterPro" id="IPR017972">
    <property type="entry name" value="Cyt_P450_CS"/>
</dbReference>
<dbReference type="PRINTS" id="PR00463">
    <property type="entry name" value="EP450I"/>
</dbReference>
<comment type="caution">
    <text evidence="9">The sequence shown here is derived from an EMBL/GenBank/DDBJ whole genome shotgun (WGS) entry which is preliminary data.</text>
</comment>
<dbReference type="VEuPathDB" id="FungiDB:RhiirFUN_007206"/>
<dbReference type="AlphaFoldDB" id="A0A2N1MWA8"/>
<evidence type="ECO:0000256" key="5">
    <source>
        <dbReference type="ARBA" id="ARBA00023033"/>
    </source>
</evidence>
<evidence type="ECO:0000256" key="2">
    <source>
        <dbReference type="ARBA" id="ARBA00022723"/>
    </source>
</evidence>
<dbReference type="InterPro" id="IPR002401">
    <property type="entry name" value="Cyt_P450_E_grp-I"/>
</dbReference>
<evidence type="ECO:0000256" key="7">
    <source>
        <dbReference type="RuleBase" id="RU000461"/>
    </source>
</evidence>
<keyword evidence="4 6" id="KW-0408">Iron</keyword>
<dbReference type="EMBL" id="LLXL01001172">
    <property type="protein sequence ID" value="PKK65933.1"/>
    <property type="molecule type" value="Genomic_DNA"/>
</dbReference>
<dbReference type="GO" id="GO:0004497">
    <property type="term" value="F:monooxygenase activity"/>
    <property type="evidence" value="ECO:0007669"/>
    <property type="project" value="UniProtKB-KW"/>
</dbReference>
<keyword evidence="8" id="KW-1133">Transmembrane helix</keyword>
<organism evidence="9 10">
    <name type="scientific">Rhizophagus irregularis</name>
    <dbReference type="NCBI Taxonomy" id="588596"/>
    <lineage>
        <taxon>Eukaryota</taxon>
        <taxon>Fungi</taxon>
        <taxon>Fungi incertae sedis</taxon>
        <taxon>Mucoromycota</taxon>
        <taxon>Glomeromycotina</taxon>
        <taxon>Glomeromycetes</taxon>
        <taxon>Glomerales</taxon>
        <taxon>Glomeraceae</taxon>
        <taxon>Rhizophagus</taxon>
    </lineage>
</organism>
<keyword evidence="5 7" id="KW-0503">Monooxygenase</keyword>
<protein>
    <submittedName>
        <fullName evidence="9">Cytochrome P450</fullName>
    </submittedName>
</protein>
<feature type="transmembrane region" description="Helical" evidence="8">
    <location>
        <begin position="12"/>
        <end position="32"/>
    </location>
</feature>
<keyword evidence="3 7" id="KW-0560">Oxidoreductase</keyword>
<dbReference type="PROSITE" id="PS00086">
    <property type="entry name" value="CYTOCHROME_P450"/>
    <property type="match status" value="1"/>
</dbReference>
<evidence type="ECO:0000256" key="8">
    <source>
        <dbReference type="SAM" id="Phobius"/>
    </source>
</evidence>
<evidence type="ECO:0000256" key="4">
    <source>
        <dbReference type="ARBA" id="ARBA00023004"/>
    </source>
</evidence>
<name>A0A2N1MWA8_9GLOM</name>
<dbReference type="Proteomes" id="UP000233469">
    <property type="component" value="Unassembled WGS sequence"/>
</dbReference>
<comment type="cofactor">
    <cofactor evidence="1 6">
        <name>heme</name>
        <dbReference type="ChEBI" id="CHEBI:30413"/>
    </cofactor>
</comment>
<dbReference type="PANTHER" id="PTHR24303:SF31">
    <property type="entry name" value="CYTOCHROME P450 307A1-RELATED"/>
    <property type="match status" value="1"/>
</dbReference>
<evidence type="ECO:0000256" key="6">
    <source>
        <dbReference type="PIRSR" id="PIRSR602401-1"/>
    </source>
</evidence>
<dbReference type="SUPFAM" id="SSF48264">
    <property type="entry name" value="Cytochrome P450"/>
    <property type="match status" value="1"/>
</dbReference>
<evidence type="ECO:0000313" key="10">
    <source>
        <dbReference type="Proteomes" id="UP000233469"/>
    </source>
</evidence>
<dbReference type="VEuPathDB" id="FungiDB:FUN_005028"/>
<dbReference type="GO" id="GO:0020037">
    <property type="term" value="F:heme binding"/>
    <property type="evidence" value="ECO:0007669"/>
    <property type="project" value="InterPro"/>
</dbReference>
<dbReference type="GO" id="GO:0016705">
    <property type="term" value="F:oxidoreductase activity, acting on paired donors, with incorporation or reduction of molecular oxygen"/>
    <property type="evidence" value="ECO:0007669"/>
    <property type="project" value="InterPro"/>
</dbReference>
<gene>
    <name evidence="9" type="ORF">RhiirC2_853256</name>
</gene>
<dbReference type="VEuPathDB" id="FungiDB:RhiirA1_531371"/>
<keyword evidence="8" id="KW-0812">Transmembrane</keyword>
<keyword evidence="2 6" id="KW-0479">Metal-binding</keyword>
<dbReference type="InterPro" id="IPR001128">
    <property type="entry name" value="Cyt_P450"/>
</dbReference>
<keyword evidence="8" id="KW-0472">Membrane</keyword>
<evidence type="ECO:0000256" key="1">
    <source>
        <dbReference type="ARBA" id="ARBA00001971"/>
    </source>
</evidence>
<keyword evidence="6 7" id="KW-0349">Heme</keyword>
<dbReference type="Gene3D" id="1.10.630.10">
    <property type="entry name" value="Cytochrome P450"/>
    <property type="match status" value="1"/>
</dbReference>
<evidence type="ECO:0000313" key="9">
    <source>
        <dbReference type="EMBL" id="PKK65933.1"/>
    </source>
</evidence>
<reference evidence="9 10" key="1">
    <citation type="submission" date="2016-04" db="EMBL/GenBank/DDBJ databases">
        <title>Genome analyses suggest a sexual origin of heterokaryosis in a supposedly ancient asexual fungus.</title>
        <authorList>
            <person name="Ropars J."/>
            <person name="Sedzielewska K."/>
            <person name="Noel J."/>
            <person name="Charron P."/>
            <person name="Farinelli L."/>
            <person name="Marton T."/>
            <person name="Kruger M."/>
            <person name="Pelin A."/>
            <person name="Brachmann A."/>
            <person name="Corradi N."/>
        </authorList>
    </citation>
    <scope>NUCLEOTIDE SEQUENCE [LARGE SCALE GENOMIC DNA]</scope>
    <source>
        <strain evidence="9 10">C2</strain>
    </source>
</reference>
<dbReference type="GO" id="GO:0005506">
    <property type="term" value="F:iron ion binding"/>
    <property type="evidence" value="ECO:0007669"/>
    <property type="project" value="InterPro"/>
</dbReference>
<dbReference type="InterPro" id="IPR036396">
    <property type="entry name" value="Cyt_P450_sf"/>
</dbReference>
<reference evidence="9 10" key="2">
    <citation type="submission" date="2017-10" db="EMBL/GenBank/DDBJ databases">
        <title>Extensive intraspecific genome diversity in a model arbuscular mycorrhizal fungus.</title>
        <authorList>
            <person name="Chen E.C.H."/>
            <person name="Morin E."/>
            <person name="Baudet D."/>
            <person name="Noel J."/>
            <person name="Ndikumana S."/>
            <person name="Charron P."/>
            <person name="St-Onge C."/>
            <person name="Giorgi J."/>
            <person name="Grigoriev I.V."/>
            <person name="Roux C."/>
            <person name="Martin F.M."/>
            <person name="Corradi N."/>
        </authorList>
    </citation>
    <scope>NUCLEOTIDE SEQUENCE [LARGE SCALE GENOMIC DNA]</scope>
    <source>
        <strain evidence="9 10">C2</strain>
    </source>
</reference>
<feature type="binding site" description="axial binding residue" evidence="6">
    <location>
        <position position="492"/>
    </location>
    <ligand>
        <name>heme</name>
        <dbReference type="ChEBI" id="CHEBI:30413"/>
    </ligand>
    <ligandPart>
        <name>Fe</name>
        <dbReference type="ChEBI" id="CHEBI:18248"/>
    </ligandPart>
</feature>
<evidence type="ECO:0000256" key="3">
    <source>
        <dbReference type="ARBA" id="ARBA00023002"/>
    </source>
</evidence>
<accession>A0A2N1MWA8</accession>